<accession>A0A9N8EZS7</accession>
<keyword evidence="7" id="KW-1185">Reference proteome</keyword>
<dbReference type="InterPro" id="IPR036188">
    <property type="entry name" value="FAD/NAD-bd_sf"/>
</dbReference>
<dbReference type="SUPFAM" id="SSF51905">
    <property type="entry name" value="FAD/NAD(P)-binding domain"/>
    <property type="match status" value="1"/>
</dbReference>
<dbReference type="PRINTS" id="PR00370">
    <property type="entry name" value="FMOXYGENASE"/>
</dbReference>
<protein>
    <submittedName>
        <fullName evidence="6">Monooxygenase</fullName>
    </submittedName>
</protein>
<dbReference type="Gene3D" id="3.50.50.60">
    <property type="entry name" value="FAD/NAD(P)-binding domain"/>
    <property type="match status" value="3"/>
</dbReference>
<keyword evidence="5" id="KW-0560">Oxidoreductase</keyword>
<dbReference type="Pfam" id="PF12974">
    <property type="entry name" value="Phosphonate-bd"/>
    <property type="match status" value="1"/>
</dbReference>
<dbReference type="SUPFAM" id="SSF53850">
    <property type="entry name" value="Periplasmic binding protein-like II"/>
    <property type="match status" value="1"/>
</dbReference>
<dbReference type="Pfam" id="PF00743">
    <property type="entry name" value="FMO-like"/>
    <property type="match status" value="1"/>
</dbReference>
<proteinExistence type="inferred from homology"/>
<gene>
    <name evidence="6" type="ORF">SEMRO_2469_G328600.1</name>
</gene>
<keyword evidence="6" id="KW-0503">Monooxygenase</keyword>
<evidence type="ECO:0000313" key="7">
    <source>
        <dbReference type="Proteomes" id="UP001153069"/>
    </source>
</evidence>
<dbReference type="InterPro" id="IPR050346">
    <property type="entry name" value="FMO-like"/>
</dbReference>
<dbReference type="InterPro" id="IPR020946">
    <property type="entry name" value="Flavin_mOase-like"/>
</dbReference>
<evidence type="ECO:0000256" key="1">
    <source>
        <dbReference type="ARBA" id="ARBA00009183"/>
    </source>
</evidence>
<comment type="caution">
    <text evidence="6">The sequence shown here is derived from an EMBL/GenBank/DDBJ whole genome shotgun (WGS) entry which is preliminary data.</text>
</comment>
<dbReference type="OrthoDB" id="45126at2759"/>
<dbReference type="GO" id="GO:0050661">
    <property type="term" value="F:NADP binding"/>
    <property type="evidence" value="ECO:0007669"/>
    <property type="project" value="InterPro"/>
</dbReference>
<keyword evidence="3" id="KW-0274">FAD</keyword>
<evidence type="ECO:0000256" key="4">
    <source>
        <dbReference type="ARBA" id="ARBA00022857"/>
    </source>
</evidence>
<evidence type="ECO:0000256" key="5">
    <source>
        <dbReference type="ARBA" id="ARBA00023002"/>
    </source>
</evidence>
<reference evidence="6" key="1">
    <citation type="submission" date="2020-06" db="EMBL/GenBank/DDBJ databases">
        <authorList>
            <consortium name="Plant Systems Biology data submission"/>
        </authorList>
    </citation>
    <scope>NUCLEOTIDE SEQUENCE</scope>
    <source>
        <strain evidence="6">D6</strain>
    </source>
</reference>
<dbReference type="PANTHER" id="PTHR23023">
    <property type="entry name" value="DIMETHYLANILINE MONOOXYGENASE"/>
    <property type="match status" value="1"/>
</dbReference>
<keyword evidence="2" id="KW-0285">Flavoprotein</keyword>
<dbReference type="EMBL" id="CAICTM010002467">
    <property type="protein sequence ID" value="CAB9529335.1"/>
    <property type="molecule type" value="Genomic_DNA"/>
</dbReference>
<dbReference type="Proteomes" id="UP001153069">
    <property type="component" value="Unassembled WGS sequence"/>
</dbReference>
<dbReference type="InterPro" id="IPR000960">
    <property type="entry name" value="Flavin_mOase"/>
</dbReference>
<organism evidence="6 7">
    <name type="scientific">Seminavis robusta</name>
    <dbReference type="NCBI Taxonomy" id="568900"/>
    <lineage>
        <taxon>Eukaryota</taxon>
        <taxon>Sar</taxon>
        <taxon>Stramenopiles</taxon>
        <taxon>Ochrophyta</taxon>
        <taxon>Bacillariophyta</taxon>
        <taxon>Bacillariophyceae</taxon>
        <taxon>Bacillariophycidae</taxon>
        <taxon>Naviculales</taxon>
        <taxon>Naviculaceae</taxon>
        <taxon>Seminavis</taxon>
    </lineage>
</organism>
<dbReference type="AlphaFoldDB" id="A0A9N8EZS7"/>
<comment type="similarity">
    <text evidence="1">Belongs to the FMO family.</text>
</comment>
<dbReference type="GO" id="GO:0050660">
    <property type="term" value="F:flavin adenine dinucleotide binding"/>
    <property type="evidence" value="ECO:0007669"/>
    <property type="project" value="InterPro"/>
</dbReference>
<keyword evidence="4" id="KW-0521">NADP</keyword>
<name>A0A9N8EZS7_9STRA</name>
<dbReference type="GO" id="GO:0004499">
    <property type="term" value="F:N,N-dimethylaniline monooxygenase activity"/>
    <property type="evidence" value="ECO:0007669"/>
    <property type="project" value="InterPro"/>
</dbReference>
<evidence type="ECO:0000313" key="6">
    <source>
        <dbReference type="EMBL" id="CAB9529335.1"/>
    </source>
</evidence>
<evidence type="ECO:0000256" key="2">
    <source>
        <dbReference type="ARBA" id="ARBA00022630"/>
    </source>
</evidence>
<evidence type="ECO:0000256" key="3">
    <source>
        <dbReference type="ARBA" id="ARBA00022827"/>
    </source>
</evidence>
<sequence length="847" mass="92428">MLICNLRSHATGGRRWITRTSSLVASASRCGSTVATQHPFVLPNRDESVLLGCVSYDPAVGSIWSMMRHYLRSAGGVPGFDFVLFSNYEQQVRALLDQDIDMAWNGPLAHVLCEAHAKEPIVSLGMRDVDCDFESIVVVTKESGIKSQQELQGAQLLSGAQDSPQAHVIPLFHLQSNQKLEVSVQAQNEDIGKHGDTALGEVKALEALASDDNQFQGAILSRMMWDRAIHGQLDSVKADRLLKNASVLEDVSIPKFDHCQFDALLSTTESCKLDSFYKGLHGMDMSDPAQEPVMKLEGIRRSWAKPRQEGYDIVRAAIGKMGLTAKRAQNFVPTGARTFSTTTSTAKHSDRLEPGKRIGVIGCGVAGLQVIRSMRARGYDVTAFDKANEVGGLWRENYANFGLQVPKQLYELPDLEMEEAKWGEVASGPQVQAYIKRFADKFDLNRAVELNTAIETVSSNADGTWVFQTDTGKEHAFDYCVVSTGMYSTYPFVPEVPNKDAFEGSAIHSSEFRHAESAKGKRVVVIGGGKSATDCATSAANAGAESVTMIQRRAHWPTPLHIAGLIPFHHVFLSRLGQALVEAKAGVYPGSKSIASMFNPVMGPIFALVEQIFAMQFGMKGGLRPKAGVVEDFYGFAAVQDGTFTRLRSAGRVDVKLGEIESFTPEGVRLNGEDIEADKVIFATGFTKDYSRIFEADIVKGLDAQKDGLYLYKRMLPPQVPHLAFVGSEAATIFNCTASGLQAEWLARTLAGETNADLSEEAIALEVSAFRDFARSWMPSTSARSGLVLLHQIHYYDQLLEDMGEDPARKSNPISEYLGCYYGKEYNGIVGQPSRLPVGGADTATAA</sequence>